<keyword evidence="3 4" id="KW-0436">Ligase</keyword>
<dbReference type="EC" id="4.1.1.36" evidence="3"/>
<dbReference type="EC" id="6.3.2.5" evidence="3"/>
<proteinExistence type="inferred from homology"/>
<dbReference type="GO" id="GO:0010181">
    <property type="term" value="F:FMN binding"/>
    <property type="evidence" value="ECO:0007669"/>
    <property type="project" value="UniProtKB-UniRule"/>
</dbReference>
<feature type="binding site" evidence="3">
    <location>
        <position position="333"/>
    </location>
    <ligand>
        <name>CTP</name>
        <dbReference type="ChEBI" id="CHEBI:37563"/>
    </ligand>
</feature>
<dbReference type="HOGENOM" id="CLU_033319_0_1_4"/>
<feature type="region of interest" description="Phosphopantothenoylcysteine decarboxylase" evidence="3">
    <location>
        <begin position="1"/>
        <end position="190"/>
    </location>
</feature>
<evidence type="ECO:0000256" key="3">
    <source>
        <dbReference type="HAMAP-Rule" id="MF_02225"/>
    </source>
</evidence>
<evidence type="ECO:0000313" key="7">
    <source>
        <dbReference type="EMBL" id="AKD26065.1"/>
    </source>
</evidence>
<feature type="binding site" evidence="3">
    <location>
        <position position="351"/>
    </location>
    <ligand>
        <name>CTP</name>
        <dbReference type="ChEBI" id="CHEBI:37563"/>
    </ligand>
</feature>
<feature type="active site" description="Proton donor" evidence="3">
    <location>
        <position position="159"/>
    </location>
</feature>
<comment type="pathway">
    <text evidence="3 4">Cofactor biosynthesis; coenzyme A biosynthesis; CoA from (R)-pantothenate: step 3/5.</text>
</comment>
<comment type="catalytic activity">
    <reaction evidence="3 4">
        <text>N-[(R)-4-phosphopantothenoyl]-L-cysteine + H(+) = (R)-4'-phosphopantetheine + CO2</text>
        <dbReference type="Rhea" id="RHEA:16793"/>
        <dbReference type="ChEBI" id="CHEBI:15378"/>
        <dbReference type="ChEBI" id="CHEBI:16526"/>
        <dbReference type="ChEBI" id="CHEBI:59458"/>
        <dbReference type="ChEBI" id="CHEBI:61723"/>
        <dbReference type="EC" id="4.1.1.36"/>
    </reaction>
</comment>
<name>A0A0E3ZNB9_9BURK</name>
<sequence length="403" mass="43059">MQSLLNKKIVLGISGGIAAYKSAELARQLMQEGASVQVVMTEAAQQFVTPVTMQALTGNPVYTSQWDSSIANNMAHIELSRAADAILIAPASADLMAKLSLGLADDLLSTLCLARDCPLLLAPAMNKQMWEHAATQRSAERLIADKVTLLGPASGFQACGEVGFGRMLEPVEITEQLIAFFQKKSLLGKRVLITAGPTFEAIDPVRGITNRSSGKMGFAIARAAVEAGAEVHLITGPCDLTTPLAATGKITRTNVVSAKEMHAATMQSTDCDIFFAVAAVADWGIAKPAKDKIKRQVRQAPDLEFVANLDILADVAKTVKTKGGKLHPYCVGFAAESTDLQKHAEEKRKRKGIPMIVGNIGPDTFGSDLNQLLIVDESGSKKMAQAEKLQLARQLIQLVAKKI</sequence>
<comment type="similarity">
    <text evidence="3 4">In the C-terminal section; belongs to the PPC synthetase family.</text>
</comment>
<dbReference type="Proteomes" id="UP000061135">
    <property type="component" value="Chromosome"/>
</dbReference>
<evidence type="ECO:0000259" key="6">
    <source>
        <dbReference type="Pfam" id="PF04127"/>
    </source>
</evidence>
<organism evidence="7 8">
    <name type="scientific">Polynucleobacter duraquae</name>
    <dbReference type="NCBI Taxonomy" id="1835254"/>
    <lineage>
        <taxon>Bacteria</taxon>
        <taxon>Pseudomonadati</taxon>
        <taxon>Pseudomonadota</taxon>
        <taxon>Betaproteobacteria</taxon>
        <taxon>Burkholderiales</taxon>
        <taxon>Burkholderiaceae</taxon>
        <taxon>Polynucleobacter</taxon>
    </lineage>
</organism>
<feature type="binding site" evidence="3">
    <location>
        <position position="292"/>
    </location>
    <ligand>
        <name>CTP</name>
        <dbReference type="ChEBI" id="CHEBI:37563"/>
    </ligand>
</feature>
<dbReference type="UniPathway" id="UPA00241">
    <property type="reaction ID" value="UER00353"/>
</dbReference>
<comment type="function">
    <text evidence="3">Catalyzes two sequential steps in the biosynthesis of coenzyme A. In the first step cysteine is conjugated to 4'-phosphopantothenate to form 4-phosphopantothenoylcysteine. In the second step the latter compound is decarboxylated to form 4'-phosphopantotheine.</text>
</comment>
<dbReference type="GO" id="GO:0004633">
    <property type="term" value="F:phosphopantothenoylcysteine decarboxylase activity"/>
    <property type="evidence" value="ECO:0007669"/>
    <property type="project" value="UniProtKB-UniRule"/>
</dbReference>
<dbReference type="PATRIC" id="fig|576611.7.peg.1760"/>
<comment type="caution">
    <text evidence="3">Lacks conserved residue(s) required for the propagation of feature annotation.</text>
</comment>
<dbReference type="GO" id="GO:0004632">
    <property type="term" value="F:phosphopantothenate--cysteine ligase activity"/>
    <property type="evidence" value="ECO:0007669"/>
    <property type="project" value="UniProtKB-UniRule"/>
</dbReference>
<dbReference type="Pfam" id="PF04127">
    <property type="entry name" value="DFP"/>
    <property type="match status" value="1"/>
</dbReference>
<keyword evidence="8" id="KW-1185">Reference proteome</keyword>
<dbReference type="STRING" id="1835254.CL55_00017320"/>
<dbReference type="InterPro" id="IPR005252">
    <property type="entry name" value="CoaBC"/>
</dbReference>
<dbReference type="Pfam" id="PF02441">
    <property type="entry name" value="Flavoprotein"/>
    <property type="match status" value="1"/>
</dbReference>
<reference evidence="7 8" key="1">
    <citation type="submission" date="2014-03" db="EMBL/GenBank/DDBJ databases">
        <title>Genome of Polynucleobacter strain MWH-MoK4.</title>
        <authorList>
            <person name="Hahn M.W."/>
        </authorList>
    </citation>
    <scope>NUCLEOTIDE SEQUENCE [LARGE SCALE GENOMIC DNA]</scope>
    <source>
        <strain evidence="7 8">MWH-MoK4</strain>
    </source>
</reference>
<comment type="similarity">
    <text evidence="3 4">In the N-terminal section; belongs to the HFCD (homo-oligomeric flavin containing Cys decarboxylase) superfamily.</text>
</comment>
<keyword evidence="2 3" id="KW-0456">Lyase</keyword>
<dbReference type="InterPro" id="IPR007085">
    <property type="entry name" value="DNA/pantothenate-metab_flavo_C"/>
</dbReference>
<dbReference type="GO" id="GO:0071513">
    <property type="term" value="C:phosphopantothenoylcysteine decarboxylase complex"/>
    <property type="evidence" value="ECO:0007669"/>
    <property type="project" value="TreeGrafter"/>
</dbReference>
<keyword evidence="1 3" id="KW-0210">Decarboxylase</keyword>
<dbReference type="PANTHER" id="PTHR14359">
    <property type="entry name" value="HOMO-OLIGOMERIC FLAVIN CONTAINING CYS DECARBOXYLASE FAMILY"/>
    <property type="match status" value="1"/>
</dbReference>
<comment type="pathway">
    <text evidence="3 4">Cofactor biosynthesis; coenzyme A biosynthesis; CoA from (R)-pantothenate: step 2/5.</text>
</comment>
<dbReference type="RefSeq" id="WP_046330736.1">
    <property type="nucleotide sequence ID" value="NZ_CP007501.1"/>
</dbReference>
<gene>
    <name evidence="3" type="primary">coaBC</name>
    <name evidence="7" type="ORF">CL55_00017320</name>
</gene>
<keyword evidence="3" id="KW-0511">Multifunctional enzyme</keyword>
<evidence type="ECO:0000313" key="8">
    <source>
        <dbReference type="Proteomes" id="UP000061135"/>
    </source>
</evidence>
<dbReference type="Gene3D" id="3.40.50.10300">
    <property type="entry name" value="CoaB-like"/>
    <property type="match status" value="1"/>
</dbReference>
<accession>A0A0E3ZNB9</accession>
<feature type="domain" description="Flavoprotein" evidence="5">
    <location>
        <begin position="7"/>
        <end position="178"/>
    </location>
</feature>
<dbReference type="HAMAP" id="MF_02225">
    <property type="entry name" value="CoaBC"/>
    <property type="match status" value="1"/>
</dbReference>
<dbReference type="GO" id="GO:0015937">
    <property type="term" value="P:coenzyme A biosynthetic process"/>
    <property type="evidence" value="ECO:0007669"/>
    <property type="project" value="UniProtKB-UniRule"/>
</dbReference>
<comment type="catalytic activity">
    <reaction evidence="3 4">
        <text>(R)-4'-phosphopantothenate + L-cysteine + CTP = N-[(R)-4-phosphopantothenoyl]-L-cysteine + CMP + diphosphate + H(+)</text>
        <dbReference type="Rhea" id="RHEA:19397"/>
        <dbReference type="ChEBI" id="CHEBI:10986"/>
        <dbReference type="ChEBI" id="CHEBI:15378"/>
        <dbReference type="ChEBI" id="CHEBI:33019"/>
        <dbReference type="ChEBI" id="CHEBI:35235"/>
        <dbReference type="ChEBI" id="CHEBI:37563"/>
        <dbReference type="ChEBI" id="CHEBI:59458"/>
        <dbReference type="ChEBI" id="CHEBI:60377"/>
        <dbReference type="EC" id="6.3.2.5"/>
    </reaction>
</comment>
<evidence type="ECO:0000256" key="2">
    <source>
        <dbReference type="ARBA" id="ARBA00023239"/>
    </source>
</evidence>
<keyword evidence="3 4" id="KW-0288">FMN</keyword>
<dbReference type="InterPro" id="IPR036551">
    <property type="entry name" value="Flavin_trans-like"/>
</dbReference>
<dbReference type="GO" id="GO:0015941">
    <property type="term" value="P:pantothenate catabolic process"/>
    <property type="evidence" value="ECO:0007669"/>
    <property type="project" value="InterPro"/>
</dbReference>
<dbReference type="InterPro" id="IPR035929">
    <property type="entry name" value="CoaB-like_sf"/>
</dbReference>
<evidence type="ECO:0000256" key="1">
    <source>
        <dbReference type="ARBA" id="ARBA00022793"/>
    </source>
</evidence>
<dbReference type="PANTHER" id="PTHR14359:SF6">
    <property type="entry name" value="PHOSPHOPANTOTHENOYLCYSTEINE DECARBOXYLASE"/>
    <property type="match status" value="1"/>
</dbReference>
<dbReference type="SUPFAM" id="SSF52507">
    <property type="entry name" value="Homo-oligomeric flavin-containing Cys decarboxylases, HFCD"/>
    <property type="match status" value="1"/>
</dbReference>
<dbReference type="GO" id="GO:0046872">
    <property type="term" value="F:metal ion binding"/>
    <property type="evidence" value="ECO:0007669"/>
    <property type="project" value="UniProtKB-KW"/>
</dbReference>
<evidence type="ECO:0000259" key="5">
    <source>
        <dbReference type="Pfam" id="PF02441"/>
    </source>
</evidence>
<evidence type="ECO:0000256" key="4">
    <source>
        <dbReference type="RuleBase" id="RU364078"/>
    </source>
</evidence>
<dbReference type="NCBIfam" id="TIGR00521">
    <property type="entry name" value="coaBC_dfp"/>
    <property type="match status" value="1"/>
</dbReference>
<protein>
    <recommendedName>
        <fullName evidence="3">Coenzyme A biosynthesis bifunctional protein CoaBC</fullName>
    </recommendedName>
    <alternativeName>
        <fullName evidence="3">DNA/pantothenate metabolism flavoprotein</fullName>
    </alternativeName>
    <alternativeName>
        <fullName evidence="3">Phosphopantothenoylcysteine synthetase/decarboxylase</fullName>
        <shortName evidence="3">PPCS-PPCDC</shortName>
    </alternativeName>
    <domain>
        <recommendedName>
            <fullName evidence="3">Phosphopantothenoylcysteine decarboxylase</fullName>
            <shortName evidence="3">PPC decarboxylase</shortName>
            <shortName evidence="3">PPC-DC</shortName>
            <ecNumber evidence="3">4.1.1.36</ecNumber>
        </recommendedName>
        <alternativeName>
            <fullName evidence="3">CoaC</fullName>
        </alternativeName>
    </domain>
    <domain>
        <recommendedName>
            <fullName evidence="3">Phosphopantothenate--cysteine ligase</fullName>
            <ecNumber evidence="3">6.3.2.5</ecNumber>
        </recommendedName>
        <alternativeName>
            <fullName evidence="3">CoaB</fullName>
        </alternativeName>
        <alternativeName>
            <fullName evidence="3">Phosphopantothenoylcysteine synthetase</fullName>
            <shortName evidence="3">PPC synthetase</shortName>
            <shortName evidence="3">PPC-S</shortName>
        </alternativeName>
    </domain>
</protein>
<keyword evidence="3" id="KW-0479">Metal-binding</keyword>
<dbReference type="AlphaFoldDB" id="A0A0E3ZNB9"/>
<feature type="binding site" evidence="3">
    <location>
        <position position="347"/>
    </location>
    <ligand>
        <name>CTP</name>
        <dbReference type="ChEBI" id="CHEBI:37563"/>
    </ligand>
</feature>
<feature type="binding site" evidence="3">
    <location>
        <position position="282"/>
    </location>
    <ligand>
        <name>CTP</name>
        <dbReference type="ChEBI" id="CHEBI:37563"/>
    </ligand>
</feature>
<comment type="cofactor">
    <cofactor evidence="3">
        <name>Mg(2+)</name>
        <dbReference type="ChEBI" id="CHEBI:18420"/>
    </cofactor>
</comment>
<dbReference type="EMBL" id="CP007501">
    <property type="protein sequence ID" value="AKD26065.1"/>
    <property type="molecule type" value="Genomic_DNA"/>
</dbReference>
<comment type="function">
    <text evidence="4">Catalyzes two steps in the biosynthesis of coenzyme A. In the first step cysteine is conjugated to 4'-phosphopantothenate to form 4-phosphopantothenoylcysteine, in the latter compound is decarboxylated to form 4'-phosphopantotheine.</text>
</comment>
<dbReference type="SUPFAM" id="SSF102645">
    <property type="entry name" value="CoaB-like"/>
    <property type="match status" value="1"/>
</dbReference>
<dbReference type="OrthoDB" id="9802554at2"/>
<keyword evidence="3 4" id="KW-0285">Flavoprotein</keyword>
<feature type="region of interest" description="Phosphopantothenate--cysteine ligase" evidence="3">
    <location>
        <begin position="191"/>
        <end position="403"/>
    </location>
</feature>
<dbReference type="Gene3D" id="3.40.50.1950">
    <property type="entry name" value="Flavin prenyltransferase-like"/>
    <property type="match status" value="1"/>
</dbReference>
<dbReference type="KEGG" id="pdq:CL55_00017320"/>
<keyword evidence="3" id="KW-0460">Magnesium</keyword>
<feature type="domain" description="DNA/pantothenate metabolism flavoprotein C-terminal" evidence="6">
    <location>
        <begin position="187"/>
        <end position="401"/>
    </location>
</feature>
<comment type="cofactor">
    <cofactor evidence="3">
        <name>FMN</name>
        <dbReference type="ChEBI" id="CHEBI:58210"/>
    </cofactor>
    <text evidence="3">Binds 1 FMN per subunit.</text>
</comment>
<dbReference type="InterPro" id="IPR003382">
    <property type="entry name" value="Flavoprotein"/>
</dbReference>